<gene>
    <name evidence="2" type="ORF">LS73_002930</name>
    <name evidence="1" type="ORF">NCTC12714_01454</name>
</gene>
<protein>
    <submittedName>
        <fullName evidence="1">Predicted phosphoesterase or phosphohydrolase</fullName>
    </submittedName>
</protein>
<dbReference type="RefSeq" id="WP_034557835.1">
    <property type="nucleotide sequence ID" value="NZ_FZML01000003.1"/>
</dbReference>
<dbReference type="EMBL" id="UGJE01000002">
    <property type="protein sequence ID" value="STQ86643.1"/>
    <property type="molecule type" value="Genomic_DNA"/>
</dbReference>
<evidence type="ECO:0000313" key="2">
    <source>
        <dbReference type="EMBL" id="TLE00871.1"/>
    </source>
</evidence>
<reference evidence="1 4" key="2">
    <citation type="submission" date="2018-06" db="EMBL/GenBank/DDBJ databases">
        <authorList>
            <consortium name="Pathogen Informatics"/>
            <person name="Doyle S."/>
        </authorList>
    </citation>
    <scope>NUCLEOTIDE SEQUENCE [LARGE SCALE GENOMIC DNA]</scope>
    <source>
        <strain evidence="1 4">NCTC12714</strain>
    </source>
</reference>
<organism evidence="1 4">
    <name type="scientific">Helicobacter muridarum</name>
    <dbReference type="NCBI Taxonomy" id="216"/>
    <lineage>
        <taxon>Bacteria</taxon>
        <taxon>Pseudomonadati</taxon>
        <taxon>Campylobacterota</taxon>
        <taxon>Epsilonproteobacteria</taxon>
        <taxon>Campylobacterales</taxon>
        <taxon>Helicobacteraceae</taxon>
        <taxon>Helicobacter</taxon>
    </lineage>
</organism>
<dbReference type="InterPro" id="IPR029052">
    <property type="entry name" value="Metallo-depent_PP-like"/>
</dbReference>
<evidence type="ECO:0000313" key="1">
    <source>
        <dbReference type="EMBL" id="STQ86643.1"/>
    </source>
</evidence>
<dbReference type="GO" id="GO:0016787">
    <property type="term" value="F:hydrolase activity"/>
    <property type="evidence" value="ECO:0007669"/>
    <property type="project" value="UniProtKB-KW"/>
</dbReference>
<dbReference type="OrthoDB" id="5380073at2"/>
<keyword evidence="4" id="KW-1185">Reference proteome</keyword>
<dbReference type="Proteomes" id="UP000255139">
    <property type="component" value="Unassembled WGS sequence"/>
</dbReference>
<evidence type="ECO:0000313" key="3">
    <source>
        <dbReference type="Proteomes" id="UP000029922"/>
    </source>
</evidence>
<dbReference type="AlphaFoldDB" id="A0A099TXL3"/>
<dbReference type="SUPFAM" id="SSF56300">
    <property type="entry name" value="Metallo-dependent phosphatases"/>
    <property type="match status" value="1"/>
</dbReference>
<sequence>MKITLDTFIISDTHFGHKAVLRKEASRITALNSTCFTNFDDFSISCWNETVKQDDSILHLGDLFFGNGNELLSRLSGKKMLILGNNDIGKCESLKDWKIIKSIKFKLKDKKEYKKAMKKKWGSALDNPYATGLIIDINNVRVMFSHFPVGERKRNDKYWAARDIIDYAYHLTESEINIHGHIHSRDSKQKYCFNASTERLLFRPKKLRDILFEWTSSQIY</sequence>
<name>A0A099TXL3_9HELI</name>
<dbReference type="EMBL" id="JRPD02000004">
    <property type="protein sequence ID" value="TLE00871.1"/>
    <property type="molecule type" value="Genomic_DNA"/>
</dbReference>
<dbReference type="Proteomes" id="UP000029922">
    <property type="component" value="Unassembled WGS sequence"/>
</dbReference>
<keyword evidence="1" id="KW-0378">Hydrolase</keyword>
<dbReference type="Gene3D" id="3.60.21.10">
    <property type="match status" value="1"/>
</dbReference>
<proteinExistence type="predicted"/>
<evidence type="ECO:0000313" key="4">
    <source>
        <dbReference type="Proteomes" id="UP000255139"/>
    </source>
</evidence>
<accession>A0A099TXL3</accession>
<reference evidence="2 3" key="1">
    <citation type="journal article" date="2014" name="Genome Announc.">
        <title>Draft genome sequences of eight enterohepatic helicobacter species isolated from both laboratory and wild rodents.</title>
        <authorList>
            <person name="Sheh A."/>
            <person name="Shen Z."/>
            <person name="Fox J.G."/>
        </authorList>
    </citation>
    <scope>NUCLEOTIDE SEQUENCE [LARGE SCALE GENOMIC DNA]</scope>
    <source>
        <strain evidence="2 3">ST1</strain>
    </source>
</reference>